<proteinExistence type="predicted"/>
<protein>
    <submittedName>
        <fullName evidence="1">Uncharacterized protein</fullName>
    </submittedName>
</protein>
<organism evidence="1 2">
    <name type="scientific">Trapa incisa</name>
    <dbReference type="NCBI Taxonomy" id="236973"/>
    <lineage>
        <taxon>Eukaryota</taxon>
        <taxon>Viridiplantae</taxon>
        <taxon>Streptophyta</taxon>
        <taxon>Embryophyta</taxon>
        <taxon>Tracheophyta</taxon>
        <taxon>Spermatophyta</taxon>
        <taxon>Magnoliopsida</taxon>
        <taxon>eudicotyledons</taxon>
        <taxon>Gunneridae</taxon>
        <taxon>Pentapetalae</taxon>
        <taxon>rosids</taxon>
        <taxon>malvids</taxon>
        <taxon>Myrtales</taxon>
        <taxon>Lythraceae</taxon>
        <taxon>Trapa</taxon>
    </lineage>
</organism>
<dbReference type="Proteomes" id="UP001345219">
    <property type="component" value="Chromosome 16"/>
</dbReference>
<reference evidence="1 2" key="1">
    <citation type="journal article" date="2023" name="Hortic Res">
        <title>Pangenome of water caltrop reveals structural variations and asymmetric subgenome divergence after allopolyploidization.</title>
        <authorList>
            <person name="Zhang X."/>
            <person name="Chen Y."/>
            <person name="Wang L."/>
            <person name="Yuan Y."/>
            <person name="Fang M."/>
            <person name="Shi L."/>
            <person name="Lu R."/>
            <person name="Comes H.P."/>
            <person name="Ma Y."/>
            <person name="Chen Y."/>
            <person name="Huang G."/>
            <person name="Zhou Y."/>
            <person name="Zheng Z."/>
            <person name="Qiu Y."/>
        </authorList>
    </citation>
    <scope>NUCLEOTIDE SEQUENCE [LARGE SCALE GENOMIC DNA]</scope>
    <source>
        <tissue evidence="1">Roots</tissue>
    </source>
</reference>
<dbReference type="EMBL" id="JAXIOK010000016">
    <property type="protein sequence ID" value="KAK4753141.1"/>
    <property type="molecule type" value="Genomic_DNA"/>
</dbReference>
<gene>
    <name evidence="1" type="ORF">SAY87_021939</name>
</gene>
<sequence length="49" mass="5608">MEESIDSKGQQTGNPGYDFVHVARAWTEVTLTLLWIANVWPGQVDHWSH</sequence>
<evidence type="ECO:0000313" key="1">
    <source>
        <dbReference type="EMBL" id="KAK4753141.1"/>
    </source>
</evidence>
<evidence type="ECO:0000313" key="2">
    <source>
        <dbReference type="Proteomes" id="UP001345219"/>
    </source>
</evidence>
<name>A0AAN7JSD5_9MYRT</name>
<comment type="caution">
    <text evidence="1">The sequence shown here is derived from an EMBL/GenBank/DDBJ whole genome shotgun (WGS) entry which is preliminary data.</text>
</comment>
<keyword evidence="2" id="KW-1185">Reference proteome</keyword>
<accession>A0AAN7JSD5</accession>
<dbReference type="AlphaFoldDB" id="A0AAN7JSD5"/>